<sequence length="211" mass="23821">MPGPGLIWSKFRPRSVLGSLKKTPKKCFALPGQAQARPDPRLCVRDCVLTPTLAVSRKNRESCFDLAWKQSPSPELRCHLKAESRVALHEQTVQELIKNRAAISRNPRTRLYPELNLIWKGRSMFSQSEFNKVNEGDGMLMVSSIIGSRPPRCEGICRACNRCEPVPVPAIQETKSAVLTYMNTNNGRRGESSNYKPMNWKCKCGNFIFNP</sequence>
<name>A0ABR2MHM8_9ASPA</name>
<evidence type="ECO:0000256" key="1">
    <source>
        <dbReference type="ARBA" id="ARBA00004613"/>
    </source>
</evidence>
<organism evidence="7 8">
    <name type="scientific">Platanthera guangdongensis</name>
    <dbReference type="NCBI Taxonomy" id="2320717"/>
    <lineage>
        <taxon>Eukaryota</taxon>
        <taxon>Viridiplantae</taxon>
        <taxon>Streptophyta</taxon>
        <taxon>Embryophyta</taxon>
        <taxon>Tracheophyta</taxon>
        <taxon>Spermatophyta</taxon>
        <taxon>Magnoliopsida</taxon>
        <taxon>Liliopsida</taxon>
        <taxon>Asparagales</taxon>
        <taxon>Orchidaceae</taxon>
        <taxon>Orchidoideae</taxon>
        <taxon>Orchideae</taxon>
        <taxon>Orchidinae</taxon>
        <taxon>Platanthera</taxon>
    </lineage>
</organism>
<evidence type="ECO:0000313" key="7">
    <source>
        <dbReference type="EMBL" id="KAK8963571.1"/>
    </source>
</evidence>
<keyword evidence="3 6" id="KW-0964">Secreted</keyword>
<keyword evidence="5" id="KW-1015">Disulfide bond</keyword>
<dbReference type="InterPro" id="IPR039455">
    <property type="entry name" value="EPFL"/>
</dbReference>
<evidence type="ECO:0000256" key="4">
    <source>
        <dbReference type="ARBA" id="ARBA00022729"/>
    </source>
</evidence>
<protein>
    <recommendedName>
        <fullName evidence="6">Epidermal patterning factor-like protein</fullName>
    </recommendedName>
</protein>
<dbReference type="EMBL" id="JBBWWR010000007">
    <property type="protein sequence ID" value="KAK8963571.1"/>
    <property type="molecule type" value="Genomic_DNA"/>
</dbReference>
<evidence type="ECO:0000256" key="2">
    <source>
        <dbReference type="ARBA" id="ARBA00008127"/>
    </source>
</evidence>
<dbReference type="Proteomes" id="UP001412067">
    <property type="component" value="Unassembled WGS sequence"/>
</dbReference>
<comment type="similarity">
    <text evidence="2 6">Belongs to the plant cysteine rich small secretory peptide family. Epidermal patterning factor subfamily.</text>
</comment>
<accession>A0ABR2MHM8</accession>
<dbReference type="PANTHER" id="PTHR33109">
    <property type="entry name" value="EPIDERMAL PATTERNING FACTOR-LIKE PROTEIN 4"/>
    <property type="match status" value="1"/>
</dbReference>
<reference evidence="7 8" key="1">
    <citation type="journal article" date="2022" name="Nat. Plants">
        <title>Genomes of leafy and leafless Platanthera orchids illuminate the evolution of mycoheterotrophy.</title>
        <authorList>
            <person name="Li M.H."/>
            <person name="Liu K.W."/>
            <person name="Li Z."/>
            <person name="Lu H.C."/>
            <person name="Ye Q.L."/>
            <person name="Zhang D."/>
            <person name="Wang J.Y."/>
            <person name="Li Y.F."/>
            <person name="Zhong Z.M."/>
            <person name="Liu X."/>
            <person name="Yu X."/>
            <person name="Liu D.K."/>
            <person name="Tu X.D."/>
            <person name="Liu B."/>
            <person name="Hao Y."/>
            <person name="Liao X.Y."/>
            <person name="Jiang Y.T."/>
            <person name="Sun W.H."/>
            <person name="Chen J."/>
            <person name="Chen Y.Q."/>
            <person name="Ai Y."/>
            <person name="Zhai J.W."/>
            <person name="Wu S.S."/>
            <person name="Zhou Z."/>
            <person name="Hsiao Y.Y."/>
            <person name="Wu W.L."/>
            <person name="Chen Y.Y."/>
            <person name="Lin Y.F."/>
            <person name="Hsu J.L."/>
            <person name="Li C.Y."/>
            <person name="Wang Z.W."/>
            <person name="Zhao X."/>
            <person name="Zhong W.Y."/>
            <person name="Ma X.K."/>
            <person name="Ma L."/>
            <person name="Huang J."/>
            <person name="Chen G.Z."/>
            <person name="Huang M.Z."/>
            <person name="Huang L."/>
            <person name="Peng D.H."/>
            <person name="Luo Y.B."/>
            <person name="Zou S.Q."/>
            <person name="Chen S.P."/>
            <person name="Lan S."/>
            <person name="Tsai W.C."/>
            <person name="Van de Peer Y."/>
            <person name="Liu Z.J."/>
        </authorList>
    </citation>
    <scope>NUCLEOTIDE SEQUENCE [LARGE SCALE GENOMIC DNA]</scope>
    <source>
        <strain evidence="7">Lor288</strain>
    </source>
</reference>
<comment type="subcellular location">
    <subcellularLocation>
        <location evidence="1 6">Secreted</location>
    </subcellularLocation>
</comment>
<evidence type="ECO:0000256" key="6">
    <source>
        <dbReference type="RuleBase" id="RU367102"/>
    </source>
</evidence>
<keyword evidence="8" id="KW-1185">Reference proteome</keyword>
<keyword evidence="6" id="KW-0217">Developmental protein</keyword>
<evidence type="ECO:0000256" key="5">
    <source>
        <dbReference type="ARBA" id="ARBA00023157"/>
    </source>
</evidence>
<evidence type="ECO:0000313" key="8">
    <source>
        <dbReference type="Proteomes" id="UP001412067"/>
    </source>
</evidence>
<dbReference type="PANTHER" id="PTHR33109:SF7">
    <property type="entry name" value="EPIDERMAL PATTERNING FACTOR-LIKE PROTEIN 2"/>
    <property type="match status" value="1"/>
</dbReference>
<proteinExistence type="inferred from homology"/>
<dbReference type="Pfam" id="PF17181">
    <property type="entry name" value="EPF"/>
    <property type="match status" value="1"/>
</dbReference>
<evidence type="ECO:0000256" key="3">
    <source>
        <dbReference type="ARBA" id="ARBA00022525"/>
    </source>
</evidence>
<comment type="function">
    <text evidence="6">Controls stomatal patterning.</text>
</comment>
<keyword evidence="4" id="KW-0732">Signal</keyword>
<gene>
    <name evidence="7" type="primary">EPFL2</name>
    <name evidence="7" type="ORF">KSP40_PGU017940</name>
</gene>
<comment type="caution">
    <text evidence="7">The sequence shown here is derived from an EMBL/GenBank/DDBJ whole genome shotgun (WGS) entry which is preliminary data.</text>
</comment>